<dbReference type="GO" id="GO:0022857">
    <property type="term" value="F:transmembrane transporter activity"/>
    <property type="evidence" value="ECO:0007669"/>
    <property type="project" value="InterPro"/>
</dbReference>
<feature type="transmembrane region" description="Helical" evidence="7">
    <location>
        <begin position="453"/>
        <end position="473"/>
    </location>
</feature>
<proteinExistence type="predicted"/>
<keyword evidence="3 7" id="KW-0812">Transmembrane</keyword>
<protein>
    <recommendedName>
        <fullName evidence="10">Amino acid transporter</fullName>
    </recommendedName>
</protein>
<evidence type="ECO:0000313" key="8">
    <source>
        <dbReference type="EMBL" id="EMD30988.1"/>
    </source>
</evidence>
<feature type="transmembrane region" description="Helical" evidence="7">
    <location>
        <begin position="83"/>
        <end position="116"/>
    </location>
</feature>
<feature type="transmembrane region" description="Helical" evidence="7">
    <location>
        <begin position="243"/>
        <end position="264"/>
    </location>
</feature>
<dbReference type="GO" id="GO:0006865">
    <property type="term" value="P:amino acid transport"/>
    <property type="evidence" value="ECO:0007669"/>
    <property type="project" value="InterPro"/>
</dbReference>
<dbReference type="STRING" id="914234.M2Q2H0"/>
<feature type="transmembrane region" description="Helical" evidence="7">
    <location>
        <begin position="414"/>
        <end position="432"/>
    </location>
</feature>
<evidence type="ECO:0000256" key="2">
    <source>
        <dbReference type="ARBA" id="ARBA00022448"/>
    </source>
</evidence>
<evidence type="ECO:0008006" key="10">
    <source>
        <dbReference type="Google" id="ProtNLM"/>
    </source>
</evidence>
<keyword evidence="5 7" id="KW-0472">Membrane</keyword>
<feature type="transmembrane region" description="Helical" evidence="7">
    <location>
        <begin position="276"/>
        <end position="299"/>
    </location>
</feature>
<dbReference type="PANTHER" id="PTHR45649">
    <property type="entry name" value="AMINO-ACID PERMEASE BAT1"/>
    <property type="match status" value="1"/>
</dbReference>
<keyword evidence="4 7" id="KW-1133">Transmembrane helix</keyword>
<feature type="transmembrane region" description="Helical" evidence="7">
    <location>
        <begin position="387"/>
        <end position="408"/>
    </location>
</feature>
<dbReference type="Proteomes" id="UP000016930">
    <property type="component" value="Unassembled WGS sequence"/>
</dbReference>
<comment type="subcellular location">
    <subcellularLocation>
        <location evidence="1">Membrane</location>
        <topology evidence="1">Multi-pass membrane protein</topology>
    </subcellularLocation>
</comment>
<dbReference type="PIRSF" id="PIRSF006060">
    <property type="entry name" value="AA_transporter"/>
    <property type="match status" value="1"/>
</dbReference>
<dbReference type="Gene3D" id="1.20.1740.10">
    <property type="entry name" value="Amino acid/polyamine transporter I"/>
    <property type="match status" value="1"/>
</dbReference>
<evidence type="ECO:0000313" key="9">
    <source>
        <dbReference type="Proteomes" id="UP000016930"/>
    </source>
</evidence>
<feature type="region of interest" description="Disordered" evidence="6">
    <location>
        <begin position="532"/>
        <end position="552"/>
    </location>
</feature>
<reference evidence="8 9" key="1">
    <citation type="journal article" date="2012" name="Proc. Natl. Acad. Sci. U.S.A.">
        <title>Comparative genomics of Ceriporiopsis subvermispora and Phanerochaete chrysosporium provide insight into selective ligninolysis.</title>
        <authorList>
            <person name="Fernandez-Fueyo E."/>
            <person name="Ruiz-Duenas F.J."/>
            <person name="Ferreira P."/>
            <person name="Floudas D."/>
            <person name="Hibbett D.S."/>
            <person name="Canessa P."/>
            <person name="Larrondo L.F."/>
            <person name="James T.Y."/>
            <person name="Seelenfreund D."/>
            <person name="Lobos S."/>
            <person name="Polanco R."/>
            <person name="Tello M."/>
            <person name="Honda Y."/>
            <person name="Watanabe T."/>
            <person name="Watanabe T."/>
            <person name="Ryu J.S."/>
            <person name="Kubicek C.P."/>
            <person name="Schmoll M."/>
            <person name="Gaskell J."/>
            <person name="Hammel K.E."/>
            <person name="St John F.J."/>
            <person name="Vanden Wymelenberg A."/>
            <person name="Sabat G."/>
            <person name="Splinter BonDurant S."/>
            <person name="Syed K."/>
            <person name="Yadav J.S."/>
            <person name="Doddapaneni H."/>
            <person name="Subramanian V."/>
            <person name="Lavin J.L."/>
            <person name="Oguiza J.A."/>
            <person name="Perez G."/>
            <person name="Pisabarro A.G."/>
            <person name="Ramirez L."/>
            <person name="Santoyo F."/>
            <person name="Master E."/>
            <person name="Coutinho P.M."/>
            <person name="Henrissat B."/>
            <person name="Lombard V."/>
            <person name="Magnuson J.K."/>
            <person name="Kuees U."/>
            <person name="Hori C."/>
            <person name="Igarashi K."/>
            <person name="Samejima M."/>
            <person name="Held B.W."/>
            <person name="Barry K.W."/>
            <person name="LaButti K.M."/>
            <person name="Lapidus A."/>
            <person name="Lindquist E.A."/>
            <person name="Lucas S.M."/>
            <person name="Riley R."/>
            <person name="Salamov A.A."/>
            <person name="Hoffmeister D."/>
            <person name="Schwenk D."/>
            <person name="Hadar Y."/>
            <person name="Yarden O."/>
            <person name="de Vries R.P."/>
            <person name="Wiebenga A."/>
            <person name="Stenlid J."/>
            <person name="Eastwood D."/>
            <person name="Grigoriev I.V."/>
            <person name="Berka R.M."/>
            <person name="Blanchette R.A."/>
            <person name="Kersten P."/>
            <person name="Martinez A.T."/>
            <person name="Vicuna R."/>
            <person name="Cullen D."/>
        </authorList>
    </citation>
    <scope>NUCLEOTIDE SEQUENCE [LARGE SCALE GENOMIC DNA]</scope>
    <source>
        <strain evidence="8 9">B</strain>
    </source>
</reference>
<name>M2Q2H0_CERS8</name>
<feature type="transmembrane region" description="Helical" evidence="7">
    <location>
        <begin position="337"/>
        <end position="366"/>
    </location>
</feature>
<dbReference type="InterPro" id="IPR002293">
    <property type="entry name" value="AA/rel_permease1"/>
</dbReference>
<organism evidence="8 9">
    <name type="scientific">Ceriporiopsis subvermispora (strain B)</name>
    <name type="common">White-rot fungus</name>
    <name type="synonym">Gelatoporia subvermispora</name>
    <dbReference type="NCBI Taxonomy" id="914234"/>
    <lineage>
        <taxon>Eukaryota</taxon>
        <taxon>Fungi</taxon>
        <taxon>Dikarya</taxon>
        <taxon>Basidiomycota</taxon>
        <taxon>Agaricomycotina</taxon>
        <taxon>Agaricomycetes</taxon>
        <taxon>Polyporales</taxon>
        <taxon>Gelatoporiaceae</taxon>
        <taxon>Gelatoporia</taxon>
    </lineage>
</organism>
<evidence type="ECO:0000256" key="6">
    <source>
        <dbReference type="SAM" id="MobiDB-lite"/>
    </source>
</evidence>
<dbReference type="HOGENOM" id="CLU_004495_0_3_1"/>
<gene>
    <name evidence="8" type="ORF">CERSUDRAFT_163578</name>
</gene>
<dbReference type="EMBL" id="KB445826">
    <property type="protein sequence ID" value="EMD30988.1"/>
    <property type="molecule type" value="Genomic_DNA"/>
</dbReference>
<keyword evidence="9" id="KW-1185">Reference proteome</keyword>
<sequence>MAHKIPTGRRRPIHPAAYSKDRAPVENDSDSAVLATLGYKQEFKRAFTPLEVFGIAFGVICPVPSIVGVLGDALPNGGPVALVWGWAVCAIFVMFISLTLAELGSAAPTSGGLYYWTYTYASPRWRGLLSWIVAYCNTIGYIAGLSAVDWACAAQILAAASIGTNMSYTPTIQQTFAVFVALLASHIFVASMASRVIARLQRLFIGLNVMLCLVMVVALPIVTPHELQNTASYALGGFTNFSGWPNGWTFILSFLAPLWTIAGFDAPVHISEEASNAAVAVPWAIVLSSAVGGILGWGINVAIAFCMGTDVASIVDNPIGQPVATILFNSFGQRGTLAFISFSILAQYLMGADTLIVCSRLTFAFARDGGFPFSSMLYRMHPRTGTPVNCVVACVALGLIFGLLALAGPGASSAIFSLSMAGLYVSYIIPVASRFMGGREWAPGPFSLGRWGLPVGIIAVAWMSFTVVVFAFPSTPAPSSSSMNYTIVVLGAWIVLCLLYYYLPVYGGVYWFKGPRANIQLDHDTKQDAEVASEGDEKVSLTGSSQSMPQMT</sequence>
<feature type="transmembrane region" description="Helical" evidence="7">
    <location>
        <begin position="50"/>
        <end position="71"/>
    </location>
</feature>
<evidence type="ECO:0000256" key="7">
    <source>
        <dbReference type="SAM" id="Phobius"/>
    </source>
</evidence>
<dbReference type="Pfam" id="PF13520">
    <property type="entry name" value="AA_permease_2"/>
    <property type="match status" value="1"/>
</dbReference>
<dbReference type="InterPro" id="IPR004840">
    <property type="entry name" value="Amino_acid_permease_CS"/>
</dbReference>
<dbReference type="OrthoDB" id="4476201at2759"/>
<evidence type="ECO:0000256" key="4">
    <source>
        <dbReference type="ARBA" id="ARBA00022989"/>
    </source>
</evidence>
<dbReference type="PROSITE" id="PS00218">
    <property type="entry name" value="AMINO_ACID_PERMEASE_1"/>
    <property type="match status" value="1"/>
</dbReference>
<feature type="transmembrane region" description="Helical" evidence="7">
    <location>
        <begin position="128"/>
        <end position="151"/>
    </location>
</feature>
<keyword evidence="2" id="KW-0813">Transport</keyword>
<dbReference type="PANTHER" id="PTHR45649:SF6">
    <property type="entry name" value="GABA-SPECIFIC PERMEASE"/>
    <property type="match status" value="1"/>
</dbReference>
<dbReference type="GO" id="GO:0016020">
    <property type="term" value="C:membrane"/>
    <property type="evidence" value="ECO:0007669"/>
    <property type="project" value="UniProtKB-SubCell"/>
</dbReference>
<feature type="transmembrane region" description="Helical" evidence="7">
    <location>
        <begin position="171"/>
        <end position="191"/>
    </location>
</feature>
<evidence type="ECO:0000256" key="1">
    <source>
        <dbReference type="ARBA" id="ARBA00004141"/>
    </source>
</evidence>
<feature type="compositionally biased region" description="Polar residues" evidence="6">
    <location>
        <begin position="541"/>
        <end position="552"/>
    </location>
</feature>
<feature type="transmembrane region" description="Helical" evidence="7">
    <location>
        <begin position="485"/>
        <end position="503"/>
    </location>
</feature>
<feature type="transmembrane region" description="Helical" evidence="7">
    <location>
        <begin position="203"/>
        <end position="223"/>
    </location>
</feature>
<dbReference type="AlphaFoldDB" id="M2Q2H0"/>
<accession>M2Q2H0</accession>
<evidence type="ECO:0000256" key="3">
    <source>
        <dbReference type="ARBA" id="ARBA00022692"/>
    </source>
</evidence>
<evidence type="ECO:0000256" key="5">
    <source>
        <dbReference type="ARBA" id="ARBA00023136"/>
    </source>
</evidence>